<organism evidence="1 2">
    <name type="scientific">Echinococcus multilocularis</name>
    <name type="common">Fox tapeworm</name>
    <dbReference type="NCBI Taxonomy" id="6211"/>
    <lineage>
        <taxon>Eukaryota</taxon>
        <taxon>Metazoa</taxon>
        <taxon>Spiralia</taxon>
        <taxon>Lophotrochozoa</taxon>
        <taxon>Platyhelminthes</taxon>
        <taxon>Cestoda</taxon>
        <taxon>Eucestoda</taxon>
        <taxon>Cyclophyllidea</taxon>
        <taxon>Taeniidae</taxon>
        <taxon>Echinococcus</taxon>
    </lineage>
</organism>
<dbReference type="OrthoDB" id="59470at2759"/>
<dbReference type="EMBL" id="LN902841">
    <property type="protein sequence ID" value="CDS40685.1"/>
    <property type="molecule type" value="Genomic_DNA"/>
</dbReference>
<gene>
    <name evidence="1" type="ORF">EmuJ_000828000</name>
</gene>
<evidence type="ECO:0000313" key="2">
    <source>
        <dbReference type="Proteomes" id="UP000017246"/>
    </source>
</evidence>
<evidence type="ECO:0000313" key="1">
    <source>
        <dbReference type="EMBL" id="CDS40685.1"/>
    </source>
</evidence>
<reference evidence="1" key="1">
    <citation type="journal article" date="2013" name="Nature">
        <title>The genomes of four tapeworm species reveal adaptations to parasitism.</title>
        <authorList>
            <person name="Tsai I.J."/>
            <person name="Zarowiecki M."/>
            <person name="Holroyd N."/>
            <person name="Garciarrubio A."/>
            <person name="Sanchez-Flores A."/>
            <person name="Brooks K.L."/>
            <person name="Tracey A."/>
            <person name="Bobes R.J."/>
            <person name="Fragoso G."/>
            <person name="Sciutto E."/>
            <person name="Aslett M."/>
            <person name="Beasley H."/>
            <person name="Bennett H.M."/>
            <person name="Cai J."/>
            <person name="Camicia F."/>
            <person name="Clark R."/>
            <person name="Cucher M."/>
            <person name="De Silva N."/>
            <person name="Day T.A."/>
            <person name="Deplazes P."/>
            <person name="Estrada K."/>
            <person name="Fernandez C."/>
            <person name="Holland P.W."/>
            <person name="Hou J."/>
            <person name="Hu S."/>
            <person name="Huckvale T."/>
            <person name="Hung S.S."/>
            <person name="Kamenetzky L."/>
            <person name="Keane J.A."/>
            <person name="Kiss F."/>
            <person name="Koziol U."/>
            <person name="Lambert O."/>
            <person name="Liu K."/>
            <person name="Luo X."/>
            <person name="Luo Y."/>
            <person name="Macchiaroli N."/>
            <person name="Nichol S."/>
            <person name="Paps J."/>
            <person name="Parkinson J."/>
            <person name="Pouchkina-Stantcheva N."/>
            <person name="Riddiford N."/>
            <person name="Rosenzvit M."/>
            <person name="Salinas G."/>
            <person name="Wasmuth J.D."/>
            <person name="Zamanian M."/>
            <person name="Zheng Y."/>
            <person name="Cai X."/>
            <person name="Soberon X."/>
            <person name="Olson P.D."/>
            <person name="Laclette J.P."/>
            <person name="Brehm K."/>
            <person name="Berriman M."/>
            <person name="Garciarrubio A."/>
            <person name="Bobes R.J."/>
            <person name="Fragoso G."/>
            <person name="Sanchez-Flores A."/>
            <person name="Estrada K."/>
            <person name="Cevallos M.A."/>
            <person name="Morett E."/>
            <person name="Gonzalez V."/>
            <person name="Portillo T."/>
            <person name="Ochoa-Leyva A."/>
            <person name="Jose M.V."/>
            <person name="Sciutto E."/>
            <person name="Landa A."/>
            <person name="Jimenez L."/>
            <person name="Valdes V."/>
            <person name="Carrero J.C."/>
            <person name="Larralde C."/>
            <person name="Morales-Montor J."/>
            <person name="Limon-Lason J."/>
            <person name="Soberon X."/>
            <person name="Laclette J.P."/>
        </authorList>
    </citation>
    <scope>NUCLEOTIDE SEQUENCE [LARGE SCALE GENOMIC DNA]</scope>
</reference>
<protein>
    <submittedName>
        <fullName evidence="1">Uncharacterized protein</fullName>
    </submittedName>
</protein>
<keyword evidence="2" id="KW-1185">Reference proteome</keyword>
<accession>A0A068Y831</accession>
<proteinExistence type="predicted"/>
<reference evidence="1" key="2">
    <citation type="submission" date="2015-11" db="EMBL/GenBank/DDBJ databases">
        <authorList>
            <person name="Zhang Y."/>
            <person name="Guo Z."/>
        </authorList>
    </citation>
    <scope>NUCLEOTIDE SEQUENCE</scope>
</reference>
<dbReference type="Proteomes" id="UP000017246">
    <property type="component" value="Unassembled WGS sequence"/>
</dbReference>
<sequence length="140" mass="16123">MALKTMKRVYSMHLLINTFLDLKMSDLIIYVTEKALSIEEKEKTPLSSPINTILPDQEKKMELGKKGTKVLHTVLRLPDDERRHITRVEYVFSTEKVSELLAWHKNPAYPARHKRAKSNYASGASLMLRDKAPSYYSSIS</sequence>
<dbReference type="AlphaFoldDB" id="A0A068Y831"/>
<name>A0A068Y831_ECHMU</name>